<dbReference type="Pfam" id="PF00031">
    <property type="entry name" value="Cystatin"/>
    <property type="match status" value="1"/>
</dbReference>
<gene>
    <name evidence="4" type="ORF">HJG63_003435</name>
</gene>
<dbReference type="PANTHER" id="PTHR47010">
    <property type="entry name" value="CYSTATIN-8-RELATED"/>
    <property type="match status" value="1"/>
</dbReference>
<dbReference type="Proteomes" id="UP000593571">
    <property type="component" value="Unassembled WGS sequence"/>
</dbReference>
<dbReference type="FunFam" id="3.10.450.10:FF:000004">
    <property type="entry name" value="Cystatin C"/>
    <property type="match status" value="1"/>
</dbReference>
<accession>A0A7J8DG10</accession>
<evidence type="ECO:0000313" key="5">
    <source>
        <dbReference type="Proteomes" id="UP000593571"/>
    </source>
</evidence>
<name>A0A7J8DG10_ROUAE</name>
<dbReference type="CDD" id="cd00042">
    <property type="entry name" value="CY"/>
    <property type="match status" value="1"/>
</dbReference>
<dbReference type="EMBL" id="JACASE010000012">
    <property type="protein sequence ID" value="KAF6422040.1"/>
    <property type="molecule type" value="Genomic_DNA"/>
</dbReference>
<keyword evidence="2" id="KW-1015">Disulfide bond</keyword>
<dbReference type="InterPro" id="IPR046350">
    <property type="entry name" value="Cystatin_sf"/>
</dbReference>
<dbReference type="Gene3D" id="3.10.450.10">
    <property type="match status" value="1"/>
</dbReference>
<evidence type="ECO:0000256" key="1">
    <source>
        <dbReference type="ARBA" id="ARBA00009403"/>
    </source>
</evidence>
<evidence type="ECO:0000313" key="4">
    <source>
        <dbReference type="EMBL" id="KAF6422040.1"/>
    </source>
</evidence>
<dbReference type="GO" id="GO:0004869">
    <property type="term" value="F:cysteine-type endopeptidase inhibitor activity"/>
    <property type="evidence" value="ECO:0007669"/>
    <property type="project" value="InterPro"/>
</dbReference>
<dbReference type="InterPro" id="IPR000010">
    <property type="entry name" value="Cystatin_dom"/>
</dbReference>
<dbReference type="InterPro" id="IPR052691">
    <property type="entry name" value="Sperm_Mat_Cystatin"/>
</dbReference>
<dbReference type="GO" id="GO:0005737">
    <property type="term" value="C:cytoplasm"/>
    <property type="evidence" value="ECO:0007669"/>
    <property type="project" value="TreeGrafter"/>
</dbReference>
<comment type="similarity">
    <text evidence="1">Belongs to the cystatin family.</text>
</comment>
<reference evidence="4 5" key="1">
    <citation type="journal article" date="2020" name="Nature">
        <title>Six reference-quality genomes reveal evolution of bat adaptations.</title>
        <authorList>
            <person name="Jebb D."/>
            <person name="Huang Z."/>
            <person name="Pippel M."/>
            <person name="Hughes G.M."/>
            <person name="Lavrichenko K."/>
            <person name="Devanna P."/>
            <person name="Winkler S."/>
            <person name="Jermiin L.S."/>
            <person name="Skirmuntt E.C."/>
            <person name="Katzourakis A."/>
            <person name="Burkitt-Gray L."/>
            <person name="Ray D.A."/>
            <person name="Sullivan K.A.M."/>
            <person name="Roscito J.G."/>
            <person name="Kirilenko B.M."/>
            <person name="Davalos L.M."/>
            <person name="Corthals A.P."/>
            <person name="Power M.L."/>
            <person name="Jones G."/>
            <person name="Ransome R.D."/>
            <person name="Dechmann D.K.N."/>
            <person name="Locatelli A.G."/>
            <person name="Puechmaille S.J."/>
            <person name="Fedrigo O."/>
            <person name="Jarvis E.D."/>
            <person name="Hiller M."/>
            <person name="Vernes S.C."/>
            <person name="Myers E.W."/>
            <person name="Teeling E.C."/>
        </authorList>
    </citation>
    <scope>NUCLEOTIDE SEQUENCE [LARGE SCALE GENOMIC DNA]</scope>
    <source>
        <strain evidence="4">MRouAeg1</strain>
        <tissue evidence="4">Muscle</tissue>
    </source>
</reference>
<dbReference type="AlphaFoldDB" id="A0A7J8DG10"/>
<keyword evidence="5" id="KW-1185">Reference proteome</keyword>
<organism evidence="4 5">
    <name type="scientific">Rousettus aegyptiacus</name>
    <name type="common">Egyptian fruit bat</name>
    <name type="synonym">Pteropus aegyptiacus</name>
    <dbReference type="NCBI Taxonomy" id="9407"/>
    <lineage>
        <taxon>Eukaryota</taxon>
        <taxon>Metazoa</taxon>
        <taxon>Chordata</taxon>
        <taxon>Craniata</taxon>
        <taxon>Vertebrata</taxon>
        <taxon>Euteleostomi</taxon>
        <taxon>Mammalia</taxon>
        <taxon>Eutheria</taxon>
        <taxon>Laurasiatheria</taxon>
        <taxon>Chiroptera</taxon>
        <taxon>Yinpterochiroptera</taxon>
        <taxon>Pteropodoidea</taxon>
        <taxon>Pteropodidae</taxon>
        <taxon>Rousettinae</taxon>
        <taxon>Rousettus</taxon>
    </lineage>
</organism>
<dbReference type="SUPFAM" id="SSF54403">
    <property type="entry name" value="Cystatin/monellin"/>
    <property type="match status" value="1"/>
</dbReference>
<dbReference type="SMART" id="SM00043">
    <property type="entry name" value="CY"/>
    <property type="match status" value="1"/>
</dbReference>
<evidence type="ECO:0000259" key="3">
    <source>
        <dbReference type="SMART" id="SM00043"/>
    </source>
</evidence>
<comment type="caution">
    <text evidence="4">The sequence shown here is derived from an EMBL/GenBank/DDBJ whole genome shotgun (WGS) entry which is preliminary data.</text>
</comment>
<dbReference type="PANTHER" id="PTHR47010:SF1">
    <property type="entry name" value="CYSTATIN-8"/>
    <property type="match status" value="1"/>
</dbReference>
<dbReference type="GO" id="GO:0005576">
    <property type="term" value="C:extracellular region"/>
    <property type="evidence" value="ECO:0007669"/>
    <property type="project" value="TreeGrafter"/>
</dbReference>
<proteinExistence type="inferred from homology"/>
<evidence type="ECO:0000256" key="2">
    <source>
        <dbReference type="ARBA" id="ARBA00023157"/>
    </source>
</evidence>
<sequence length="178" mass="20033">MAGSWVRAKLHRKEGAVCAPALRGQRGSPLPLDGGNMTGLQDSCLILLTLLVALVGSTDPDKNKVKVLRELKVIDASNANVKQCLWFAMQEYNKESEDKYIFQVVKIVQVQLQITDRLEYFIDVEIARSNCRKLSNNSENCFIQENSKMEKRVTCSFLVGALPWNGDFTVMKKQCADF</sequence>
<feature type="domain" description="Cystatin" evidence="3">
    <location>
        <begin position="66"/>
        <end position="176"/>
    </location>
</feature>
<protein>
    <submittedName>
        <fullName evidence="4">Cystatin 8</fullName>
    </submittedName>
</protein>
<dbReference type="GO" id="GO:0009986">
    <property type="term" value="C:cell surface"/>
    <property type="evidence" value="ECO:0007669"/>
    <property type="project" value="TreeGrafter"/>
</dbReference>